<dbReference type="Pfam" id="PF01925">
    <property type="entry name" value="TauE"/>
    <property type="match status" value="1"/>
</dbReference>
<accession>A0A1L0AJF3</accession>
<organism evidence="8 10">
    <name type="scientific">Moritella viscosa</name>
    <dbReference type="NCBI Taxonomy" id="80854"/>
    <lineage>
        <taxon>Bacteria</taxon>
        <taxon>Pseudomonadati</taxon>
        <taxon>Pseudomonadota</taxon>
        <taxon>Gammaproteobacteria</taxon>
        <taxon>Alteromonadales</taxon>
        <taxon>Moritellaceae</taxon>
        <taxon>Moritella</taxon>
    </lineage>
</organism>
<evidence type="ECO:0000313" key="7">
    <source>
        <dbReference type="EMBL" id="SGZ00897.1"/>
    </source>
</evidence>
<evidence type="ECO:0000256" key="3">
    <source>
        <dbReference type="ARBA" id="ARBA00022692"/>
    </source>
</evidence>
<dbReference type="GO" id="GO:0005886">
    <property type="term" value="C:plasma membrane"/>
    <property type="evidence" value="ECO:0007669"/>
    <property type="project" value="UniProtKB-SubCell"/>
</dbReference>
<keyword evidence="6" id="KW-1003">Cell membrane</keyword>
<comment type="subcellular location">
    <subcellularLocation>
        <location evidence="6">Cell membrane</location>
        <topology evidence="6">Multi-pass membrane protein</topology>
    </subcellularLocation>
    <subcellularLocation>
        <location evidence="1">Membrane</location>
        <topology evidence="1">Multi-pass membrane protein</topology>
    </subcellularLocation>
</comment>
<feature type="transmembrane region" description="Helical" evidence="6">
    <location>
        <begin position="137"/>
        <end position="155"/>
    </location>
</feature>
<dbReference type="RefSeq" id="WP_075473365.1">
    <property type="nucleotide sequence ID" value="NZ_CAWQZC010000009.1"/>
</dbReference>
<feature type="transmembrane region" description="Helical" evidence="6">
    <location>
        <begin position="175"/>
        <end position="197"/>
    </location>
</feature>
<feature type="transmembrane region" description="Helical" evidence="6">
    <location>
        <begin position="83"/>
        <end position="100"/>
    </location>
</feature>
<evidence type="ECO:0000256" key="5">
    <source>
        <dbReference type="ARBA" id="ARBA00023136"/>
    </source>
</evidence>
<evidence type="ECO:0000313" key="8">
    <source>
        <dbReference type="EMBL" id="SGZ15672.1"/>
    </source>
</evidence>
<dbReference type="EMBL" id="FPLD01000121">
    <property type="protein sequence ID" value="SGZ15672.1"/>
    <property type="molecule type" value="Genomic_DNA"/>
</dbReference>
<dbReference type="PANTHER" id="PTHR43483:SF3">
    <property type="entry name" value="MEMBRANE TRANSPORTER PROTEIN HI_0806-RELATED"/>
    <property type="match status" value="1"/>
</dbReference>
<dbReference type="OrthoDB" id="457670at2"/>
<evidence type="ECO:0000256" key="6">
    <source>
        <dbReference type="RuleBase" id="RU363041"/>
    </source>
</evidence>
<evidence type="ECO:0000256" key="1">
    <source>
        <dbReference type="ARBA" id="ARBA00004141"/>
    </source>
</evidence>
<reference evidence="7 9" key="2">
    <citation type="submission" date="2016-11" db="EMBL/GenBank/DDBJ databases">
        <authorList>
            <person name="Klemetsen T."/>
        </authorList>
    </citation>
    <scope>NUCLEOTIDE SEQUENCE [LARGE SCALE GENOMIC DNA]</scope>
    <source>
        <strain evidence="7">MT 2528</strain>
    </source>
</reference>
<keyword evidence="4 6" id="KW-1133">Transmembrane helix</keyword>
<dbReference type="PANTHER" id="PTHR43483">
    <property type="entry name" value="MEMBRANE TRANSPORTER PROTEIN HI_0806-RELATED"/>
    <property type="match status" value="1"/>
</dbReference>
<feature type="transmembrane region" description="Helical" evidence="6">
    <location>
        <begin position="243"/>
        <end position="260"/>
    </location>
</feature>
<evidence type="ECO:0000256" key="2">
    <source>
        <dbReference type="ARBA" id="ARBA00009142"/>
    </source>
</evidence>
<keyword evidence="3 6" id="KW-0812">Transmembrane</keyword>
<keyword evidence="9" id="KW-1185">Reference proteome</keyword>
<dbReference type="AlphaFoldDB" id="A0A1L0AJF3"/>
<feature type="transmembrane region" description="Helical" evidence="6">
    <location>
        <begin position="106"/>
        <end position="125"/>
    </location>
</feature>
<evidence type="ECO:0000256" key="4">
    <source>
        <dbReference type="ARBA" id="ARBA00022989"/>
    </source>
</evidence>
<keyword evidence="5 6" id="KW-0472">Membrane</keyword>
<proteinExistence type="inferred from homology"/>
<sequence>MIVVLYLILGAAAGLIAGLFGVGGGLIIVPALVFSFTLQELSPIVLTQLAIGTSLATIIFTSLSSIKTHHSKGAIDWSLVKRLTIGIVIGAVAGSIFADYLPGDTLQMIIGIYALTVAVQMGFNLKPKAEHELPKGAGLSVAGGVIGAISALFGIGGGSLTVPYLSWCRVEMRNAVATSSACGLPIAVAGMCTYIITGWNNPDLPEYSLGYIYLPAFFGIIITSTVFAKQGAKLAHSLPSHILKRYFALLLLGVASKFIFF</sequence>
<feature type="transmembrane region" description="Helical" evidence="6">
    <location>
        <begin position="44"/>
        <end position="63"/>
    </location>
</feature>
<protein>
    <recommendedName>
        <fullName evidence="6">Probable membrane transporter protein</fullName>
    </recommendedName>
</protein>
<dbReference type="Proteomes" id="UP000182660">
    <property type="component" value="Unassembled WGS sequence"/>
</dbReference>
<dbReference type="InterPro" id="IPR002781">
    <property type="entry name" value="TM_pro_TauE-like"/>
</dbReference>
<dbReference type="GeneID" id="61297813"/>
<evidence type="ECO:0000313" key="10">
    <source>
        <dbReference type="Proteomes" id="UP000183794"/>
    </source>
</evidence>
<feature type="transmembrane region" description="Helical" evidence="6">
    <location>
        <begin position="209"/>
        <end position="228"/>
    </location>
</feature>
<dbReference type="Proteomes" id="UP000183794">
    <property type="component" value="Unassembled WGS sequence"/>
</dbReference>
<comment type="similarity">
    <text evidence="2 6">Belongs to the 4-toluene sulfonate uptake permease (TSUP) (TC 2.A.102) family.</text>
</comment>
<feature type="transmembrane region" description="Helical" evidence="6">
    <location>
        <begin position="7"/>
        <end position="32"/>
    </location>
</feature>
<dbReference type="EMBL" id="FPLJ01000102">
    <property type="protein sequence ID" value="SGZ00897.1"/>
    <property type="molecule type" value="Genomic_DNA"/>
</dbReference>
<name>A0A1L0AJF3_9GAMM</name>
<gene>
    <name evidence="7" type="ORF">MT2528_4123</name>
    <name evidence="8" type="ORF">NVI5450_4211</name>
</gene>
<reference evidence="8 10" key="1">
    <citation type="submission" date="2016-11" db="EMBL/GenBank/DDBJ databases">
        <authorList>
            <person name="Jaros S."/>
            <person name="Januszkiewicz K."/>
            <person name="Wedrychowicz H."/>
        </authorList>
    </citation>
    <scope>NUCLEOTIDE SEQUENCE [LARGE SCALE GENOMIC DNA]</scope>
    <source>
        <strain evidence="8">NVI 5450</strain>
    </source>
</reference>
<evidence type="ECO:0000313" key="9">
    <source>
        <dbReference type="Proteomes" id="UP000182660"/>
    </source>
</evidence>